<organism evidence="12 13">
    <name type="scientific">Paenibacillus terreus</name>
    <dbReference type="NCBI Taxonomy" id="1387834"/>
    <lineage>
        <taxon>Bacteria</taxon>
        <taxon>Bacillati</taxon>
        <taxon>Bacillota</taxon>
        <taxon>Bacilli</taxon>
        <taxon>Bacillales</taxon>
        <taxon>Paenibacillaceae</taxon>
        <taxon>Paenibacillus</taxon>
    </lineage>
</organism>
<dbReference type="SMART" id="SM00231">
    <property type="entry name" value="FA58C"/>
    <property type="match status" value="3"/>
</dbReference>
<evidence type="ECO:0000256" key="7">
    <source>
        <dbReference type="ARBA" id="ARBA00023316"/>
    </source>
</evidence>
<dbReference type="InterPro" id="IPR000421">
    <property type="entry name" value="FA58C"/>
</dbReference>
<evidence type="ECO:0000256" key="10">
    <source>
        <dbReference type="SAM" id="SignalP"/>
    </source>
</evidence>
<keyword evidence="7" id="KW-0961">Cell wall biogenesis/degradation</keyword>
<dbReference type="EC" id="3.2.1.39" evidence="3"/>
<keyword evidence="6" id="KW-0326">Glycosidase</keyword>
<feature type="domain" description="F5/8 type C" evidence="11">
    <location>
        <begin position="1375"/>
        <end position="1517"/>
    </location>
</feature>
<keyword evidence="10" id="KW-0732">Signal</keyword>
<feature type="domain" description="F5/8 type C" evidence="11">
    <location>
        <begin position="1086"/>
        <end position="1231"/>
    </location>
</feature>
<feature type="domain" description="F5/8 type C" evidence="11">
    <location>
        <begin position="1521"/>
        <end position="1655"/>
    </location>
</feature>
<evidence type="ECO:0000313" key="13">
    <source>
        <dbReference type="Proteomes" id="UP001580407"/>
    </source>
</evidence>
<evidence type="ECO:0000256" key="5">
    <source>
        <dbReference type="ARBA" id="ARBA00023277"/>
    </source>
</evidence>
<dbReference type="PROSITE" id="PS52008">
    <property type="entry name" value="GH81"/>
    <property type="match status" value="1"/>
</dbReference>
<feature type="domain" description="F5/8 type C" evidence="11">
    <location>
        <begin position="1236"/>
        <end position="1358"/>
    </location>
</feature>
<dbReference type="Pfam" id="PF22633">
    <property type="entry name" value="F5_F8_type_C_2"/>
    <property type="match status" value="1"/>
</dbReference>
<evidence type="ECO:0000256" key="2">
    <source>
        <dbReference type="ARBA" id="ARBA00010730"/>
    </source>
</evidence>
<dbReference type="PANTHER" id="PTHR31983">
    <property type="entry name" value="ENDO-1,3(4)-BETA-GLUCANASE 1"/>
    <property type="match status" value="1"/>
</dbReference>
<dbReference type="Proteomes" id="UP001580407">
    <property type="component" value="Unassembled WGS sequence"/>
</dbReference>
<keyword evidence="8" id="KW-0624">Polysaccharide degradation</keyword>
<comment type="caution">
    <text evidence="12">The sequence shown here is derived from an EMBL/GenBank/DDBJ whole genome shotgun (WGS) entry which is preliminary data.</text>
</comment>
<dbReference type="SUPFAM" id="SSF49785">
    <property type="entry name" value="Galactose-binding domain-like"/>
    <property type="match status" value="6"/>
</dbReference>
<evidence type="ECO:0000259" key="11">
    <source>
        <dbReference type="PROSITE" id="PS50022"/>
    </source>
</evidence>
<dbReference type="InterPro" id="IPR005200">
    <property type="entry name" value="Endo-beta-glucanase"/>
</dbReference>
<feature type="chain" id="PRO_5047301954" description="glucan endo-1,3-beta-D-glucosidase" evidence="10">
    <location>
        <begin position="34"/>
        <end position="1655"/>
    </location>
</feature>
<sequence>MKQRGTKYFLNGILIMSLVLGFFPWLAAPQVHAEEAAAAGEDVLLSQNRPAYASSTLGNSTPDLVVDGNSGTRWESVWQKDPQWVYVDLGAEAKLSRVEIEWENAYSKEFEIQVSDDGENWTSVFTERDGQGGLFSKPVSGEGRYVRVFSTKRAQEAYGLSIWEFRVYGTGGIKPKPEAPNLALNKPVTVSSLEKEEEGKENLPEKDYLAANATDGDAGTRWSSAHKNNEWIYVDLGETSEIGSIVLNWEAAYGKAYDIQISDDARSWTTIYRELWGSGGKESVPVYAKGRYVKMLGIARGSEHGYSLFEFEVHAYREGDEKPVYTIPDIPSPESVAVGAGSYEINDITQLEPKNPKYRTEDIKSPIPSNDWWQSLLISKLGDSNGLITLPFKNKYTKLGLALLNPGEGYASASGGSIDADGEPDLYMLPNTINPSEMETKVSGYGDYSANVILSDDDTAKMSTTFVKGSPYIYNTFENPDAIILQSPVITGLYDDNGKPVLENDGDTLTADHIGIKVTNKDRAPVPQTFDRYYGVFAPPGTVFTRLGSNIKMKLGSGGDYLSIATMPSAEELPYFYQHAYAFVKDTQVGYSFDQESSTVSTQFNSITEQKRTGFSSDTLMALLPHQWKITSSSLTELTYPSIRGTLKVHEGNAFTTSDRFYGIVPQFVEPDDPTYSRAELSSYLDLLDADLAGNNKIEDPYWQGKKLHPLALAVIISDQIGDEERKERYLGILRDILTDWYTYSEDEPQHSYYFHYSPQWGAIFPYHSGFGVNTGLTDHHFTYGYYVFASAVLASYDQSFLNDYGDMVEVLIRDYANPSKTDDQFPWMRNFDPYEGHSWAGGYADNPSGNNQEAAGEALFGWVGQYMWGMVTGNNAYRDAGIWGFTTEEKAIEQYWFNYDHDNWTDGYKHAVAGQVYGSAYLFGTFFSGDPQHIYGIHWLPPAEWMTYYGRDPEKAKALYEGMVQDNNGPENTWQHLIWPFESISDAQSVLAKWDTTNMQQNEVFNAYWFVHSMATLGTRTMDIWANDPGVTVYHSVYENEEGYTAQIWNPSDSEKTVVFYNAEGETGSATVYPGALVTVDPTEVTTVEPGTDSGIVYLDRSDWAVTTSSGSSPEATKLMFDNDLNTRWTSEQAQNGTEWIELDLGEPQSFDTLFMNAGTSGGDYARAYEIYVSDNGQDWGEPIASGTGKSASIAITFPLQNARYVKIAQTGTADSWWSISELKAAKMGKNGGNTGGDITGPSVGELTDRSLWTVTASTYGNQDIPEHMLDGDLSTRWTSGQDQTNGQWIQLDLGKTETFDTISLNTGHYPQDYPDSYKVYVSDDGKIWNAPVASGQGARGDLTISFPVQHARYLKIVQTGQYASWWSIAELGVFNYGTGKQTELSRSDWSMTASSTAADSSEAGMLDGNASTRWSTGKPQEEGQWIEIDLGKVQSFNQIVMDSTGSPEDYARGYQLLVSKDGETWGSPVVEGNGAASKMTLTFPAQTARYIKVIQTGKDSRWWSISEFRVMAHDAGDQDKSPDGVMDREQWTVTASVYGTGADAANMLDSDLSTRWTSGEDQTKGQWIQLDLGAISSFRQISMDSGSSRDDYAREYQIFVSNDSSDWELVAEGKGSSRYVTPKFEAQRARYIKIVQTGAVDKWWSIAELNVYN</sequence>
<evidence type="ECO:0000256" key="1">
    <source>
        <dbReference type="ARBA" id="ARBA00000382"/>
    </source>
</evidence>
<dbReference type="Pfam" id="PF17652">
    <property type="entry name" value="Glyco_hydro81C"/>
    <property type="match status" value="1"/>
</dbReference>
<dbReference type="Pfam" id="PF00754">
    <property type="entry name" value="F5_F8_type_C"/>
    <property type="match status" value="5"/>
</dbReference>
<accession>A0ABV5B1N9</accession>
<name>A0ABV5B1N9_9BACL</name>
<keyword evidence="13" id="KW-1185">Reference proteome</keyword>
<gene>
    <name evidence="12" type="ORF">ACE3NQ_01555</name>
</gene>
<evidence type="ECO:0000313" key="12">
    <source>
        <dbReference type="EMBL" id="MFB5679597.1"/>
    </source>
</evidence>
<comment type="similarity">
    <text evidence="2">Belongs to the glycosyl hydrolase 81 family.</text>
</comment>
<reference evidence="12 13" key="1">
    <citation type="submission" date="2024-09" db="EMBL/GenBank/DDBJ databases">
        <authorList>
            <person name="Ruan L."/>
        </authorList>
    </citation>
    <scope>NUCLEOTIDE SEQUENCE [LARGE SCALE GENOMIC DNA]</scope>
    <source>
        <strain evidence="12 13">D33</strain>
    </source>
</reference>
<evidence type="ECO:0000256" key="3">
    <source>
        <dbReference type="ARBA" id="ARBA00012780"/>
    </source>
</evidence>
<dbReference type="Gene3D" id="2.60.120.260">
    <property type="entry name" value="Galactose-binding domain-like"/>
    <property type="match status" value="6"/>
</dbReference>
<feature type="domain" description="F5/8 type C" evidence="11">
    <location>
        <begin position="177"/>
        <end position="316"/>
    </location>
</feature>
<keyword evidence="4" id="KW-0378">Hydrolase</keyword>
<evidence type="ECO:0000256" key="9">
    <source>
        <dbReference type="SAM" id="MobiDB-lite"/>
    </source>
</evidence>
<dbReference type="InterPro" id="IPR040720">
    <property type="entry name" value="GH81_C"/>
</dbReference>
<protein>
    <recommendedName>
        <fullName evidence="3">glucan endo-1,3-beta-D-glucosidase</fullName>
        <ecNumber evidence="3">3.2.1.39</ecNumber>
    </recommendedName>
</protein>
<feature type="region of interest" description="Disordered" evidence="9">
    <location>
        <begin position="1400"/>
        <end position="1421"/>
    </location>
</feature>
<dbReference type="RefSeq" id="WP_375523431.1">
    <property type="nucleotide sequence ID" value="NZ_JBHILM010000001.1"/>
</dbReference>
<dbReference type="EMBL" id="JBHILM010000001">
    <property type="protein sequence ID" value="MFB5679597.1"/>
    <property type="molecule type" value="Genomic_DNA"/>
</dbReference>
<dbReference type="Gene3D" id="2.70.98.30">
    <property type="entry name" value="Golgi alpha-mannosidase II, domain 4"/>
    <property type="match status" value="1"/>
</dbReference>
<evidence type="ECO:0000256" key="4">
    <source>
        <dbReference type="ARBA" id="ARBA00022801"/>
    </source>
</evidence>
<evidence type="ECO:0000256" key="8">
    <source>
        <dbReference type="ARBA" id="ARBA00023326"/>
    </source>
</evidence>
<dbReference type="PROSITE" id="PS50022">
    <property type="entry name" value="FA58C_3"/>
    <property type="match status" value="6"/>
</dbReference>
<dbReference type="InterPro" id="IPR008979">
    <property type="entry name" value="Galactose-bd-like_sf"/>
</dbReference>
<evidence type="ECO:0000256" key="6">
    <source>
        <dbReference type="ARBA" id="ARBA00023295"/>
    </source>
</evidence>
<dbReference type="PANTHER" id="PTHR31983:SF0">
    <property type="entry name" value="GLUCAN ENDO-1,3-BETA-D-GLUCOSIDASE 2"/>
    <property type="match status" value="1"/>
</dbReference>
<feature type="domain" description="F5/8 type C" evidence="11">
    <location>
        <begin position="26"/>
        <end position="170"/>
    </location>
</feature>
<proteinExistence type="inferred from homology"/>
<feature type="compositionally biased region" description="Polar residues" evidence="9">
    <location>
        <begin position="1411"/>
        <end position="1420"/>
    </location>
</feature>
<feature type="signal peptide" evidence="10">
    <location>
        <begin position="1"/>
        <end position="33"/>
    </location>
</feature>
<comment type="catalytic activity">
    <reaction evidence="1">
        <text>Hydrolysis of (1-&gt;3)-beta-D-glucosidic linkages in (1-&gt;3)-beta-D-glucans.</text>
        <dbReference type="EC" id="3.2.1.39"/>
    </reaction>
</comment>
<keyword evidence="5" id="KW-0119">Carbohydrate metabolism</keyword>